<keyword evidence="11" id="KW-0963">Cytoplasm</keyword>
<dbReference type="Gene3D" id="3.30.420.10">
    <property type="entry name" value="Ribonuclease H-like superfamily/Ribonuclease H"/>
    <property type="match status" value="1"/>
</dbReference>
<comment type="caution">
    <text evidence="14">The sequence shown here is derived from an EMBL/GenBank/DDBJ whole genome shotgun (WGS) entry which is preliminary data.</text>
</comment>
<evidence type="ECO:0000256" key="1">
    <source>
        <dbReference type="ARBA" id="ARBA00000077"/>
    </source>
</evidence>
<dbReference type="GO" id="GO:0043137">
    <property type="term" value="P:DNA replication, removal of RNA primer"/>
    <property type="evidence" value="ECO:0007669"/>
    <property type="project" value="TreeGrafter"/>
</dbReference>
<evidence type="ECO:0000256" key="9">
    <source>
        <dbReference type="ARBA" id="ARBA00022801"/>
    </source>
</evidence>
<evidence type="ECO:0000256" key="2">
    <source>
        <dbReference type="ARBA" id="ARBA00004065"/>
    </source>
</evidence>
<dbReference type="InterPro" id="IPR002156">
    <property type="entry name" value="RNaseH_domain"/>
</dbReference>
<dbReference type="InterPro" id="IPR012337">
    <property type="entry name" value="RNaseH-like_sf"/>
</dbReference>
<dbReference type="Pfam" id="PF00075">
    <property type="entry name" value="RNase_H"/>
    <property type="match status" value="1"/>
</dbReference>
<dbReference type="HAMAP" id="MF_00042">
    <property type="entry name" value="RNase_H"/>
    <property type="match status" value="1"/>
</dbReference>
<feature type="compositionally biased region" description="Acidic residues" evidence="12">
    <location>
        <begin position="157"/>
        <end position="167"/>
    </location>
</feature>
<proteinExistence type="inferred from homology"/>
<gene>
    <name evidence="11" type="primary">rnhA</name>
    <name evidence="14" type="ORF">SAMN06296020_101448</name>
</gene>
<dbReference type="PANTHER" id="PTHR10642:SF26">
    <property type="entry name" value="RIBONUCLEASE H1"/>
    <property type="match status" value="1"/>
</dbReference>
<dbReference type="AlphaFoldDB" id="A0AA45WTF4"/>
<evidence type="ECO:0000256" key="3">
    <source>
        <dbReference type="ARBA" id="ARBA00005300"/>
    </source>
</evidence>
<dbReference type="EC" id="3.1.26.4" evidence="5 11"/>
<keyword evidence="10 11" id="KW-0460">Magnesium</keyword>
<comment type="function">
    <text evidence="2 11">Endonuclease that specifically degrades the RNA of RNA-DNA hybrids.</text>
</comment>
<evidence type="ECO:0000313" key="14">
    <source>
        <dbReference type="EMBL" id="SMP41004.1"/>
    </source>
</evidence>
<comment type="similarity">
    <text evidence="3 11">Belongs to the RNase H family.</text>
</comment>
<keyword evidence="7 11" id="KW-0479">Metal-binding</keyword>
<evidence type="ECO:0000259" key="13">
    <source>
        <dbReference type="PROSITE" id="PS50879"/>
    </source>
</evidence>
<dbReference type="GO" id="GO:0000287">
    <property type="term" value="F:magnesium ion binding"/>
    <property type="evidence" value="ECO:0007669"/>
    <property type="project" value="UniProtKB-UniRule"/>
</dbReference>
<dbReference type="GO" id="GO:0004523">
    <property type="term" value="F:RNA-DNA hybrid ribonuclease activity"/>
    <property type="evidence" value="ECO:0007669"/>
    <property type="project" value="UniProtKB-UniRule"/>
</dbReference>
<dbReference type="FunFam" id="3.30.420.10:FF:000089">
    <property type="entry name" value="Ribonuclease H"/>
    <property type="match status" value="1"/>
</dbReference>
<dbReference type="GO" id="GO:0003676">
    <property type="term" value="F:nucleic acid binding"/>
    <property type="evidence" value="ECO:0007669"/>
    <property type="project" value="InterPro"/>
</dbReference>
<dbReference type="Proteomes" id="UP001158066">
    <property type="component" value="Unassembled WGS sequence"/>
</dbReference>
<feature type="binding site" evidence="11">
    <location>
        <position position="81"/>
    </location>
    <ligand>
        <name>Mg(2+)</name>
        <dbReference type="ChEBI" id="CHEBI:18420"/>
        <label>1</label>
    </ligand>
</feature>
<dbReference type="CDD" id="cd09278">
    <property type="entry name" value="RNase_HI_prokaryote_like"/>
    <property type="match status" value="1"/>
</dbReference>
<keyword evidence="9 11" id="KW-0378">Hydrolase</keyword>
<comment type="catalytic activity">
    <reaction evidence="1 11">
        <text>Endonucleolytic cleavage to 5'-phosphomonoester.</text>
        <dbReference type="EC" id="3.1.26.4"/>
    </reaction>
</comment>
<reference evidence="14" key="1">
    <citation type="submission" date="2017-05" db="EMBL/GenBank/DDBJ databases">
        <authorList>
            <person name="Varghese N."/>
            <person name="Submissions S."/>
        </authorList>
    </citation>
    <scope>NUCLEOTIDE SEQUENCE</scope>
    <source>
        <strain evidence="14">Su22</strain>
    </source>
</reference>
<accession>A0AA45WTF4</accession>
<evidence type="ECO:0000313" key="15">
    <source>
        <dbReference type="Proteomes" id="UP001158066"/>
    </source>
</evidence>
<dbReference type="PANTHER" id="PTHR10642">
    <property type="entry name" value="RIBONUCLEASE H1"/>
    <property type="match status" value="1"/>
</dbReference>
<evidence type="ECO:0000256" key="8">
    <source>
        <dbReference type="ARBA" id="ARBA00022759"/>
    </source>
</evidence>
<protein>
    <recommendedName>
        <fullName evidence="5 11">Ribonuclease H</fullName>
        <shortName evidence="11">RNase H</shortName>
        <ecNumber evidence="5 11">3.1.26.4</ecNumber>
    </recommendedName>
</protein>
<dbReference type="GO" id="GO:0005737">
    <property type="term" value="C:cytoplasm"/>
    <property type="evidence" value="ECO:0007669"/>
    <property type="project" value="UniProtKB-SubCell"/>
</dbReference>
<evidence type="ECO:0000256" key="11">
    <source>
        <dbReference type="HAMAP-Rule" id="MF_00042"/>
    </source>
</evidence>
<dbReference type="NCBIfam" id="NF001236">
    <property type="entry name" value="PRK00203.1"/>
    <property type="match status" value="1"/>
</dbReference>
<keyword evidence="15" id="KW-1185">Reference proteome</keyword>
<dbReference type="InterPro" id="IPR036397">
    <property type="entry name" value="RNaseH_sf"/>
</dbReference>
<evidence type="ECO:0000256" key="7">
    <source>
        <dbReference type="ARBA" id="ARBA00022723"/>
    </source>
</evidence>
<comment type="cofactor">
    <cofactor evidence="11">
        <name>Mg(2+)</name>
        <dbReference type="ChEBI" id="CHEBI:18420"/>
    </cofactor>
    <text evidence="11">Binds 1 Mg(2+) ion per subunit. May bind a second metal ion at a regulatory site, or after substrate binding.</text>
</comment>
<feature type="compositionally biased region" description="Basic and acidic residues" evidence="12">
    <location>
        <begin position="138"/>
        <end position="149"/>
    </location>
</feature>
<organism evidence="14 15">
    <name type="scientific">Anoxynatronum buryatiense</name>
    <dbReference type="NCBI Taxonomy" id="489973"/>
    <lineage>
        <taxon>Bacteria</taxon>
        <taxon>Bacillati</taxon>
        <taxon>Bacillota</taxon>
        <taxon>Clostridia</taxon>
        <taxon>Eubacteriales</taxon>
        <taxon>Clostridiaceae</taxon>
        <taxon>Anoxynatronum</taxon>
    </lineage>
</organism>
<dbReference type="InterPro" id="IPR050092">
    <property type="entry name" value="RNase_H"/>
</dbReference>
<feature type="binding site" evidence="11">
    <location>
        <position position="21"/>
    </location>
    <ligand>
        <name>Mg(2+)</name>
        <dbReference type="ChEBI" id="CHEBI:18420"/>
        <label>2</label>
    </ligand>
</feature>
<name>A0AA45WTF4_9CLOT</name>
<evidence type="ECO:0000256" key="12">
    <source>
        <dbReference type="SAM" id="MobiDB-lite"/>
    </source>
</evidence>
<feature type="domain" description="RNase H type-1" evidence="13">
    <location>
        <begin position="12"/>
        <end position="154"/>
    </location>
</feature>
<feature type="region of interest" description="Disordered" evidence="12">
    <location>
        <begin position="138"/>
        <end position="167"/>
    </location>
</feature>
<feature type="binding site" evidence="11">
    <location>
        <position position="21"/>
    </location>
    <ligand>
        <name>Mg(2+)</name>
        <dbReference type="ChEBI" id="CHEBI:18420"/>
        <label>1</label>
    </ligand>
</feature>
<dbReference type="SUPFAM" id="SSF53098">
    <property type="entry name" value="Ribonuclease H-like"/>
    <property type="match status" value="1"/>
</dbReference>
<evidence type="ECO:0000256" key="6">
    <source>
        <dbReference type="ARBA" id="ARBA00022722"/>
    </source>
</evidence>
<keyword evidence="6 11" id="KW-0540">Nuclease</keyword>
<comment type="subunit">
    <text evidence="4 11">Monomer.</text>
</comment>
<evidence type="ECO:0000256" key="5">
    <source>
        <dbReference type="ARBA" id="ARBA00012180"/>
    </source>
</evidence>
<dbReference type="EMBL" id="FXUF01000001">
    <property type="protein sequence ID" value="SMP41004.1"/>
    <property type="molecule type" value="Genomic_DNA"/>
</dbReference>
<dbReference type="InterPro" id="IPR022892">
    <property type="entry name" value="RNaseHI"/>
</dbReference>
<keyword evidence="8 11" id="KW-0255">Endonuclease</keyword>
<feature type="binding site" evidence="11">
    <location>
        <position position="146"/>
    </location>
    <ligand>
        <name>Mg(2+)</name>
        <dbReference type="ChEBI" id="CHEBI:18420"/>
        <label>2</label>
    </ligand>
</feature>
<sequence length="167" mass="19098">MQPAILKGVMETMKEVKIYTDGGALGNPGKGGYGAILVHGDHRKEISGGFRMTTNNRMEMTACIRALELLKYPCMIKLYSDSKYLVDGVSKGWAKRWQANNWKRNKKDMAENIDLWEKLLKLIEKHEIEFIWVKGHSGHPENERCDELVKQAASAEDLPEDEGYQER</sequence>
<dbReference type="PROSITE" id="PS50879">
    <property type="entry name" value="RNASE_H_1"/>
    <property type="match status" value="1"/>
</dbReference>
<feature type="binding site" evidence="11">
    <location>
        <position position="59"/>
    </location>
    <ligand>
        <name>Mg(2+)</name>
        <dbReference type="ChEBI" id="CHEBI:18420"/>
        <label>1</label>
    </ligand>
</feature>
<evidence type="ECO:0000256" key="4">
    <source>
        <dbReference type="ARBA" id="ARBA00011245"/>
    </source>
</evidence>
<evidence type="ECO:0000256" key="10">
    <source>
        <dbReference type="ARBA" id="ARBA00022842"/>
    </source>
</evidence>
<comment type="subcellular location">
    <subcellularLocation>
        <location evidence="11">Cytoplasm</location>
    </subcellularLocation>
</comment>